<dbReference type="GO" id="GO:0000981">
    <property type="term" value="F:DNA-binding transcription factor activity, RNA polymerase II-specific"/>
    <property type="evidence" value="ECO:0007669"/>
    <property type="project" value="TreeGrafter"/>
</dbReference>
<feature type="compositionally biased region" description="Low complexity" evidence="6">
    <location>
        <begin position="102"/>
        <end position="146"/>
    </location>
</feature>
<dbReference type="GO" id="GO:0035497">
    <property type="term" value="F:cAMP response element binding"/>
    <property type="evidence" value="ECO:0007669"/>
    <property type="project" value="TreeGrafter"/>
</dbReference>
<name>A0AAV4IUU5_9GAST</name>
<evidence type="ECO:0000256" key="1">
    <source>
        <dbReference type="ARBA" id="ARBA00004123"/>
    </source>
</evidence>
<keyword evidence="8" id="KW-1185">Reference proteome</keyword>
<feature type="region of interest" description="Disordered" evidence="6">
    <location>
        <begin position="102"/>
        <end position="159"/>
    </location>
</feature>
<accession>A0AAV4IUU5</accession>
<evidence type="ECO:0000256" key="3">
    <source>
        <dbReference type="ARBA" id="ARBA00023125"/>
    </source>
</evidence>
<keyword evidence="4" id="KW-0804">Transcription</keyword>
<keyword evidence="2" id="KW-0805">Transcription regulation</keyword>
<evidence type="ECO:0000256" key="2">
    <source>
        <dbReference type="ARBA" id="ARBA00023015"/>
    </source>
</evidence>
<organism evidence="7 8">
    <name type="scientific">Elysia marginata</name>
    <dbReference type="NCBI Taxonomy" id="1093978"/>
    <lineage>
        <taxon>Eukaryota</taxon>
        <taxon>Metazoa</taxon>
        <taxon>Spiralia</taxon>
        <taxon>Lophotrochozoa</taxon>
        <taxon>Mollusca</taxon>
        <taxon>Gastropoda</taxon>
        <taxon>Heterobranchia</taxon>
        <taxon>Euthyneura</taxon>
        <taxon>Panpulmonata</taxon>
        <taxon>Sacoglossa</taxon>
        <taxon>Placobranchoidea</taxon>
        <taxon>Plakobranchidae</taxon>
        <taxon>Elysia</taxon>
    </lineage>
</organism>
<dbReference type="PANTHER" id="PTHR46004">
    <property type="entry name" value="CYCLIC AMP RESPONSE ELEMENT-BINDING PROTEIN A"/>
    <property type="match status" value="1"/>
</dbReference>
<feature type="compositionally biased region" description="Low complexity" evidence="6">
    <location>
        <begin position="231"/>
        <end position="253"/>
    </location>
</feature>
<protein>
    <submittedName>
        <fullName evidence="7">Cyclic AMP-responsive element-binding protein 3-like protein 2</fullName>
    </submittedName>
</protein>
<keyword evidence="5" id="KW-0539">Nucleus</keyword>
<comment type="subcellular location">
    <subcellularLocation>
        <location evidence="1">Nucleus</location>
    </subcellularLocation>
</comment>
<feature type="region of interest" description="Disordered" evidence="6">
    <location>
        <begin position="225"/>
        <end position="286"/>
    </location>
</feature>
<evidence type="ECO:0000256" key="4">
    <source>
        <dbReference type="ARBA" id="ARBA00023163"/>
    </source>
</evidence>
<reference evidence="7 8" key="1">
    <citation type="journal article" date="2021" name="Elife">
        <title>Chloroplast acquisition without the gene transfer in kleptoplastic sea slugs, Plakobranchus ocellatus.</title>
        <authorList>
            <person name="Maeda T."/>
            <person name="Takahashi S."/>
            <person name="Yoshida T."/>
            <person name="Shimamura S."/>
            <person name="Takaki Y."/>
            <person name="Nagai Y."/>
            <person name="Toyoda A."/>
            <person name="Suzuki Y."/>
            <person name="Arimoto A."/>
            <person name="Ishii H."/>
            <person name="Satoh N."/>
            <person name="Nishiyama T."/>
            <person name="Hasebe M."/>
            <person name="Maruyama T."/>
            <person name="Minagawa J."/>
            <person name="Obokata J."/>
            <person name="Shigenobu S."/>
        </authorList>
    </citation>
    <scope>NUCLEOTIDE SEQUENCE [LARGE SCALE GENOMIC DNA]</scope>
</reference>
<dbReference type="Proteomes" id="UP000762676">
    <property type="component" value="Unassembled WGS sequence"/>
</dbReference>
<dbReference type="EMBL" id="BMAT01006446">
    <property type="protein sequence ID" value="GFS12791.1"/>
    <property type="molecule type" value="Genomic_DNA"/>
</dbReference>
<evidence type="ECO:0000256" key="6">
    <source>
        <dbReference type="SAM" id="MobiDB-lite"/>
    </source>
</evidence>
<feature type="compositionally biased region" description="Low complexity" evidence="6">
    <location>
        <begin position="265"/>
        <end position="282"/>
    </location>
</feature>
<evidence type="ECO:0000313" key="8">
    <source>
        <dbReference type="Proteomes" id="UP000762676"/>
    </source>
</evidence>
<evidence type="ECO:0000256" key="5">
    <source>
        <dbReference type="ARBA" id="ARBA00023242"/>
    </source>
</evidence>
<sequence>MFQAGFPTPEDEAYEHDWLNSFLDDPVLNDKMMTEAMQPPCIKSEHSYSINDNEPGSPLAQLAAQDDTDSDLFTTTSALDLTVKSVATSPAIRALKFETTSTNTGTATNTSLHSSSSTNTTNNNSQQQHQQQRNTGHLQQQQLHHQSSPTTLSINASRHQPTIIVTTTTSSSAGSSSSAGGYSLCGKGDGSAGGSVLSYPTIQIKQEAADSMDTLEQTVNLESMIMPLTPPGSSGSDSDGSASPNRSAPNSPSARHHGNHTVYGSSSRHVATSSSSPDSPLSGATAFSQPLFVSPVSSSLGTPTLIGCR</sequence>
<proteinExistence type="predicted"/>
<dbReference type="PANTHER" id="PTHR46004:SF3">
    <property type="entry name" value="CYCLIC AMP RESPONSE ELEMENT-BINDING PROTEIN A"/>
    <property type="match status" value="1"/>
</dbReference>
<dbReference type="GO" id="GO:0005634">
    <property type="term" value="C:nucleus"/>
    <property type="evidence" value="ECO:0007669"/>
    <property type="project" value="UniProtKB-SubCell"/>
</dbReference>
<keyword evidence="3" id="KW-0238">DNA-binding</keyword>
<dbReference type="AlphaFoldDB" id="A0AAV4IUU5"/>
<evidence type="ECO:0000313" key="7">
    <source>
        <dbReference type="EMBL" id="GFS12791.1"/>
    </source>
</evidence>
<gene>
    <name evidence="7" type="ORF">ElyMa_003120300</name>
</gene>
<comment type="caution">
    <text evidence="7">The sequence shown here is derived from an EMBL/GenBank/DDBJ whole genome shotgun (WGS) entry which is preliminary data.</text>
</comment>
<feature type="compositionally biased region" description="Polar residues" evidence="6">
    <location>
        <begin position="147"/>
        <end position="159"/>
    </location>
</feature>